<dbReference type="AlphaFoldDB" id="A0A118HM59"/>
<protein>
    <recommendedName>
        <fullName evidence="1">Integrase catalytic domain-containing protein</fullName>
    </recommendedName>
</protein>
<dbReference type="PANTHER" id="PTHR47515:SF1">
    <property type="entry name" value="BLR2054 PROTEIN"/>
    <property type="match status" value="1"/>
</dbReference>
<dbReference type="Pfam" id="PF13683">
    <property type="entry name" value="rve_3"/>
    <property type="match status" value="1"/>
</dbReference>
<comment type="caution">
    <text evidence="2">The sequence shown here is derived from an EMBL/GenBank/DDBJ whole genome shotgun (WGS) entry which is preliminary data.</text>
</comment>
<dbReference type="PANTHER" id="PTHR47515">
    <property type="entry name" value="LOW CALCIUM RESPONSE LOCUS PROTEIN T"/>
    <property type="match status" value="1"/>
</dbReference>
<dbReference type="InterPro" id="IPR012337">
    <property type="entry name" value="RNaseH-like_sf"/>
</dbReference>
<accession>A0A118HM59</accession>
<proteinExistence type="predicted"/>
<dbReference type="SUPFAM" id="SSF53098">
    <property type="entry name" value="Ribonuclease H-like"/>
    <property type="match status" value="1"/>
</dbReference>
<feature type="domain" description="Integrase catalytic" evidence="1">
    <location>
        <begin position="25"/>
        <end position="62"/>
    </location>
</feature>
<reference evidence="2 3" key="1">
    <citation type="submission" date="2015-11" db="EMBL/GenBank/DDBJ databases">
        <title>Expanding the genomic diversity of Burkholderia species for the development of highly accurate diagnostics.</title>
        <authorList>
            <person name="Sahl J."/>
            <person name="Keim P."/>
            <person name="Wagner D."/>
        </authorList>
    </citation>
    <scope>NUCLEOTIDE SEQUENCE [LARGE SCALE GENOMIC DNA]</scope>
    <source>
        <strain evidence="2 3">MSMB2036</strain>
    </source>
</reference>
<evidence type="ECO:0000313" key="2">
    <source>
        <dbReference type="EMBL" id="KVG57276.1"/>
    </source>
</evidence>
<dbReference type="Proteomes" id="UP000064029">
    <property type="component" value="Unassembled WGS sequence"/>
</dbReference>
<name>A0A118HM59_9BURK</name>
<dbReference type="GO" id="GO:0015074">
    <property type="term" value="P:DNA integration"/>
    <property type="evidence" value="ECO:0007669"/>
    <property type="project" value="InterPro"/>
</dbReference>
<organism evidence="2 3">
    <name type="scientific">Burkholderia ubonensis</name>
    <dbReference type="NCBI Taxonomy" id="101571"/>
    <lineage>
        <taxon>Bacteria</taxon>
        <taxon>Pseudomonadati</taxon>
        <taxon>Pseudomonadota</taxon>
        <taxon>Betaproteobacteria</taxon>
        <taxon>Burkholderiales</taxon>
        <taxon>Burkholderiaceae</taxon>
        <taxon>Burkholderia</taxon>
        <taxon>Burkholderia cepacia complex</taxon>
    </lineage>
</organism>
<dbReference type="InterPro" id="IPR001584">
    <property type="entry name" value="Integrase_cat-core"/>
</dbReference>
<sequence>MFERFPEARRAQQFVFRDAIEHNPFLNVHWFTSLADAREQIERWRIEYNESRPHRALGDVPPAEYVRQLGLQAQLTDQQNAED</sequence>
<evidence type="ECO:0000259" key="1">
    <source>
        <dbReference type="Pfam" id="PF13683"/>
    </source>
</evidence>
<dbReference type="EMBL" id="LOXM01000245">
    <property type="protein sequence ID" value="KVG57276.1"/>
    <property type="molecule type" value="Genomic_DNA"/>
</dbReference>
<evidence type="ECO:0000313" key="3">
    <source>
        <dbReference type="Proteomes" id="UP000064029"/>
    </source>
</evidence>
<gene>
    <name evidence="2" type="ORF">WJ33_04250</name>
</gene>